<protein>
    <submittedName>
        <fullName evidence="3">Uncharacterized protein</fullName>
    </submittedName>
</protein>
<feature type="coiled-coil region" evidence="1">
    <location>
        <begin position="617"/>
        <end position="693"/>
    </location>
</feature>
<feature type="compositionally biased region" description="Basic and acidic residues" evidence="2">
    <location>
        <begin position="288"/>
        <end position="305"/>
    </location>
</feature>
<feature type="compositionally biased region" description="Polar residues" evidence="2">
    <location>
        <begin position="262"/>
        <end position="278"/>
    </location>
</feature>
<comment type="caution">
    <text evidence="3">The sequence shown here is derived from an EMBL/GenBank/DDBJ whole genome shotgun (WGS) entry which is preliminary data.</text>
</comment>
<name>A0A8K0UK94_9AGAR</name>
<proteinExistence type="predicted"/>
<feature type="coiled-coil region" evidence="1">
    <location>
        <begin position="782"/>
        <end position="886"/>
    </location>
</feature>
<evidence type="ECO:0000256" key="2">
    <source>
        <dbReference type="SAM" id="MobiDB-lite"/>
    </source>
</evidence>
<gene>
    <name evidence="3" type="ORF">BXZ70DRAFT_1009561</name>
</gene>
<organism evidence="3 4">
    <name type="scientific">Cristinia sonorae</name>
    <dbReference type="NCBI Taxonomy" id="1940300"/>
    <lineage>
        <taxon>Eukaryota</taxon>
        <taxon>Fungi</taxon>
        <taxon>Dikarya</taxon>
        <taxon>Basidiomycota</taxon>
        <taxon>Agaricomycotina</taxon>
        <taxon>Agaricomycetes</taxon>
        <taxon>Agaricomycetidae</taxon>
        <taxon>Agaricales</taxon>
        <taxon>Pleurotineae</taxon>
        <taxon>Stephanosporaceae</taxon>
        <taxon>Cristinia</taxon>
    </lineage>
</organism>
<feature type="compositionally biased region" description="Polar residues" evidence="2">
    <location>
        <begin position="222"/>
        <end position="236"/>
    </location>
</feature>
<sequence length="936" mass="103418">MVASHNTRKKTKYTYAERVVGALSQIQREHRKHAVHIATLRAQIRKNAQESKDKLGPQWSNWVSRAVTKLEQQGVLEDSGANNLTFTAEAKKALTSARRESAGLPTLSQAGVATFEDLVWKQVAQADFTRGTKRPRRRSSAVQPRYVDDDEDDAPSASISTRKKARRSSGKALSKMTKAELQAALHDAQTSSSRALPAEAVRLQQELEEARRQLAEAQEQLSSPARASQFGTSSPHTPLPRSRGAPTTAAKSLPRRGPLFSMTRTESGSLINQYSKQPTPAPSTPGPHDFDMDHESSPMHHDHGDAFAAHGLATPSSTRFRAQQDEEEDNNMDDVFGGGPLTPLRSPPEPEFDASAHEKRVEQLEAELREKLALLIAKDASLSSEQSRVQSLRQTVAELEAACVEKDAEIVGAKQLLDNAEALTATLRSDIEAQREQHVVQLADLQASLASYQAQLREETERATNAEAELASMKEDLVRMTQDRDRLINDYDGTMGILTNLRTERLDFQATIDDLTTRCNDTQEQRDQAQLLVSQLTEQVTSLRSELQSLNATQAQSLSEKDAAEKELADLRAHIATMESSLSMTSLELEQSRLAAAALDVQVNSLEEHRTSDAAALQTLREQATEFEAFIDQLCREISAATDREDALNAQILGHQARETELINSREETLRRVEALDAELTTSRTKLAELELTSDELTYRLQTKDDELTRLHADIQAKETARASLEFQLSSLQTEYAKLEKTVAENTEKTKVLQSDVASLRSTEAELRKALESEAAQRATDRVQLTEEIALLQVSLQKSEAEATAFADAAEEARRAHQVTTSLLEDTQARLESTRQALAVAETQVSSLARDIDTARTNATEAALEMEELRIAKAEGEKNVLELRQVFAGLRETQMKAWAEAENKMASTQHSAMPPRRESTRPITTQTAGAVALAGY</sequence>
<feature type="coiled-coil region" evidence="1">
    <location>
        <begin position="722"/>
        <end position="749"/>
    </location>
</feature>
<dbReference type="Gene3D" id="1.10.287.1490">
    <property type="match status" value="1"/>
</dbReference>
<evidence type="ECO:0000313" key="4">
    <source>
        <dbReference type="Proteomes" id="UP000813824"/>
    </source>
</evidence>
<feature type="coiled-coil region" evidence="1">
    <location>
        <begin position="354"/>
        <end position="581"/>
    </location>
</feature>
<evidence type="ECO:0000256" key="1">
    <source>
        <dbReference type="SAM" id="Coils"/>
    </source>
</evidence>
<dbReference type="EMBL" id="JAEVFJ010000022">
    <property type="protein sequence ID" value="KAH8096891.1"/>
    <property type="molecule type" value="Genomic_DNA"/>
</dbReference>
<feature type="region of interest" description="Disordered" evidence="2">
    <location>
        <begin position="211"/>
        <end position="309"/>
    </location>
</feature>
<reference evidence="3" key="1">
    <citation type="journal article" date="2021" name="New Phytol.">
        <title>Evolutionary innovations through gain and loss of genes in the ectomycorrhizal Boletales.</title>
        <authorList>
            <person name="Wu G."/>
            <person name="Miyauchi S."/>
            <person name="Morin E."/>
            <person name="Kuo A."/>
            <person name="Drula E."/>
            <person name="Varga T."/>
            <person name="Kohler A."/>
            <person name="Feng B."/>
            <person name="Cao Y."/>
            <person name="Lipzen A."/>
            <person name="Daum C."/>
            <person name="Hundley H."/>
            <person name="Pangilinan J."/>
            <person name="Johnson J."/>
            <person name="Barry K."/>
            <person name="LaButti K."/>
            <person name="Ng V."/>
            <person name="Ahrendt S."/>
            <person name="Min B."/>
            <person name="Choi I.G."/>
            <person name="Park H."/>
            <person name="Plett J.M."/>
            <person name="Magnuson J."/>
            <person name="Spatafora J.W."/>
            <person name="Nagy L.G."/>
            <person name="Henrissat B."/>
            <person name="Grigoriev I.V."/>
            <person name="Yang Z.L."/>
            <person name="Xu J."/>
            <person name="Martin F.M."/>
        </authorList>
    </citation>
    <scope>NUCLEOTIDE SEQUENCE</scope>
    <source>
        <strain evidence="3">KKN 215</strain>
    </source>
</reference>
<dbReference type="PANTHER" id="PTHR45615:SF80">
    <property type="entry name" value="GRIP DOMAIN-CONTAINING PROTEIN"/>
    <property type="match status" value="1"/>
</dbReference>
<keyword evidence="4" id="KW-1185">Reference proteome</keyword>
<dbReference type="PANTHER" id="PTHR45615">
    <property type="entry name" value="MYOSIN HEAVY CHAIN, NON-MUSCLE"/>
    <property type="match status" value="1"/>
</dbReference>
<keyword evidence="1" id="KW-0175">Coiled coil</keyword>
<dbReference type="Proteomes" id="UP000813824">
    <property type="component" value="Unassembled WGS sequence"/>
</dbReference>
<accession>A0A8K0UK94</accession>
<evidence type="ECO:0000313" key="3">
    <source>
        <dbReference type="EMBL" id="KAH8096891.1"/>
    </source>
</evidence>
<dbReference type="OrthoDB" id="3271002at2759"/>
<dbReference type="AlphaFoldDB" id="A0A8K0UK94"/>
<feature type="region of interest" description="Disordered" evidence="2">
    <location>
        <begin position="129"/>
        <end position="176"/>
    </location>
</feature>